<dbReference type="RefSeq" id="WP_136730851.1">
    <property type="nucleotide sequence ID" value="NZ_SUMC01000169.1"/>
</dbReference>
<proteinExistence type="predicted"/>
<accession>A0A4U0RLV7</accession>
<gene>
    <name evidence="1" type="ORF">FCI23_51475</name>
</gene>
<dbReference type="EMBL" id="SUMC01000169">
    <property type="protein sequence ID" value="TJZ96062.1"/>
    <property type="molecule type" value="Genomic_DNA"/>
</dbReference>
<dbReference type="Proteomes" id="UP000305778">
    <property type="component" value="Unassembled WGS sequence"/>
</dbReference>
<evidence type="ECO:0000313" key="1">
    <source>
        <dbReference type="EMBL" id="TJZ96062.1"/>
    </source>
</evidence>
<sequence>MRTACGELGLGYVVEVRSNHQVTIPATKLRVTQAAAWLPKRAWQRMRTGAGQKGVRDYDWGSTWRRRHQHRARLCHRNWHTYADTTP</sequence>
<dbReference type="AlphaFoldDB" id="A0A4U0RLV7"/>
<name>A0A4U0RLV7_9ACTN</name>
<evidence type="ECO:0000313" key="2">
    <source>
        <dbReference type="Proteomes" id="UP000305778"/>
    </source>
</evidence>
<dbReference type="OrthoDB" id="4954307at2"/>
<protein>
    <submittedName>
        <fullName evidence="1">Uncharacterized protein</fullName>
    </submittedName>
</protein>
<keyword evidence="2" id="KW-1185">Reference proteome</keyword>
<organism evidence="1 2">
    <name type="scientific">Actinacidiphila oryziradicis</name>
    <dbReference type="NCBI Taxonomy" id="2571141"/>
    <lineage>
        <taxon>Bacteria</taxon>
        <taxon>Bacillati</taxon>
        <taxon>Actinomycetota</taxon>
        <taxon>Actinomycetes</taxon>
        <taxon>Kitasatosporales</taxon>
        <taxon>Streptomycetaceae</taxon>
        <taxon>Actinacidiphila</taxon>
    </lineage>
</organism>
<comment type="caution">
    <text evidence="1">The sequence shown here is derived from an EMBL/GenBank/DDBJ whole genome shotgun (WGS) entry which is preliminary data.</text>
</comment>
<reference evidence="1 2" key="1">
    <citation type="submission" date="2019-04" db="EMBL/GenBank/DDBJ databases">
        <title>Streptomyces oryziradicis sp. nov., a novel actinomycete isolated from rhizosphere soil of rice (Oryza sativa L.).</title>
        <authorList>
            <person name="Li C."/>
        </authorList>
    </citation>
    <scope>NUCLEOTIDE SEQUENCE [LARGE SCALE GENOMIC DNA]</scope>
    <source>
        <strain evidence="1 2">NEAU-C40</strain>
    </source>
</reference>